<feature type="transmembrane region" description="Helical" evidence="6">
    <location>
        <begin position="84"/>
        <end position="104"/>
    </location>
</feature>
<evidence type="ECO:0000259" key="7">
    <source>
        <dbReference type="PROSITE" id="PS50850"/>
    </source>
</evidence>
<dbReference type="GO" id="GO:0005886">
    <property type="term" value="C:plasma membrane"/>
    <property type="evidence" value="ECO:0007669"/>
    <property type="project" value="UniProtKB-SubCell"/>
</dbReference>
<comment type="caution">
    <text evidence="8">The sequence shown here is derived from an EMBL/GenBank/DDBJ whole genome shotgun (WGS) entry which is preliminary data.</text>
</comment>
<dbReference type="InterPro" id="IPR020846">
    <property type="entry name" value="MFS_dom"/>
</dbReference>
<feature type="domain" description="Major facilitator superfamily (MFS) profile" evidence="7">
    <location>
        <begin position="17"/>
        <end position="443"/>
    </location>
</feature>
<evidence type="ECO:0000256" key="2">
    <source>
        <dbReference type="ARBA" id="ARBA00022448"/>
    </source>
</evidence>
<feature type="transmembrane region" description="Helical" evidence="6">
    <location>
        <begin position="110"/>
        <end position="131"/>
    </location>
</feature>
<dbReference type="PRINTS" id="PR01036">
    <property type="entry name" value="TCRTETB"/>
</dbReference>
<keyword evidence="9" id="KW-1185">Reference proteome</keyword>
<name>A0A7X0G3D7_9ACTN</name>
<feature type="transmembrane region" description="Helical" evidence="6">
    <location>
        <begin position="56"/>
        <end position="77"/>
    </location>
</feature>
<dbReference type="PROSITE" id="PS50850">
    <property type="entry name" value="MFS"/>
    <property type="match status" value="1"/>
</dbReference>
<sequence length="443" mass="42599">MTATAEAGVAAPRMGPVPTALRLGALFGPSVFGVTAAAVALPEIARALHAGPAEVAWVLTAHALALGVGTAVFGRLADAWGARAALLIAAVVLAAGAVVCAAAPSLGVLVAGRLVLAAGSGGTAAVGAALLAGVEPADRPRVLAGYGAVMAVFASAATLAGGAVTTWLSWRATVVLPVLSVAAVPFCLGLARRPGSRRPVDVAGAAALTAAVSAMLVLIQARTLDLGATVVAALAAVLVLSGGALAWRVARRPDGFVPHPVLGEAAHRISAVTGAGVFGGLFAAMYVVPQVLAGEHGWSVLKIGAALLPGAVVGAALARRAGSLGARGGRLLLAGTALAAAAALAAASTGEGGPWPPVVAASLCLAAFAVTQVVITGDVSARLPVPLRGAGMGLLNLTFFVGGGVGSAVAGALAESLSPSAILAVAAVFPLAAAALAAARRSA</sequence>
<keyword evidence="3 6" id="KW-0812">Transmembrane</keyword>
<dbReference type="Pfam" id="PF07690">
    <property type="entry name" value="MFS_1"/>
    <property type="match status" value="1"/>
</dbReference>
<feature type="transmembrane region" description="Helical" evidence="6">
    <location>
        <begin position="170"/>
        <end position="190"/>
    </location>
</feature>
<evidence type="ECO:0000256" key="1">
    <source>
        <dbReference type="ARBA" id="ARBA00004429"/>
    </source>
</evidence>
<dbReference type="InterPro" id="IPR036259">
    <property type="entry name" value="MFS_trans_sf"/>
</dbReference>
<feature type="transmembrane region" description="Helical" evidence="6">
    <location>
        <begin position="359"/>
        <end position="381"/>
    </location>
</feature>
<dbReference type="InterPro" id="IPR011701">
    <property type="entry name" value="MFS"/>
</dbReference>
<protein>
    <submittedName>
        <fullName evidence="8">MFS family permease</fullName>
    </submittedName>
</protein>
<feature type="transmembrane region" description="Helical" evidence="6">
    <location>
        <begin position="300"/>
        <end position="318"/>
    </location>
</feature>
<dbReference type="Gene3D" id="1.20.1250.20">
    <property type="entry name" value="MFS general substrate transporter like domains"/>
    <property type="match status" value="1"/>
</dbReference>
<feature type="transmembrane region" description="Helical" evidence="6">
    <location>
        <begin position="202"/>
        <end position="221"/>
    </location>
</feature>
<proteinExistence type="predicted"/>
<evidence type="ECO:0000256" key="6">
    <source>
        <dbReference type="SAM" id="Phobius"/>
    </source>
</evidence>
<gene>
    <name evidence="8" type="ORF">BKA00_005634</name>
</gene>
<feature type="transmembrane region" description="Helical" evidence="6">
    <location>
        <begin position="330"/>
        <end position="347"/>
    </location>
</feature>
<evidence type="ECO:0000256" key="3">
    <source>
        <dbReference type="ARBA" id="ARBA00022692"/>
    </source>
</evidence>
<reference evidence="8 9" key="1">
    <citation type="submission" date="2020-08" db="EMBL/GenBank/DDBJ databases">
        <title>Sequencing the genomes of 1000 actinobacteria strains.</title>
        <authorList>
            <person name="Klenk H.-P."/>
        </authorList>
    </citation>
    <scope>NUCLEOTIDE SEQUENCE [LARGE SCALE GENOMIC DNA]</scope>
    <source>
        <strain evidence="8 9">DSM 43675</strain>
    </source>
</reference>
<feature type="transmembrane region" description="Helical" evidence="6">
    <location>
        <begin position="143"/>
        <end position="164"/>
    </location>
</feature>
<accession>A0A7X0G3D7</accession>
<feature type="transmembrane region" description="Helical" evidence="6">
    <location>
        <begin position="393"/>
        <end position="414"/>
    </location>
</feature>
<keyword evidence="4 6" id="KW-1133">Transmembrane helix</keyword>
<keyword evidence="2" id="KW-0813">Transport</keyword>
<feature type="transmembrane region" description="Helical" evidence="6">
    <location>
        <begin position="227"/>
        <end position="247"/>
    </location>
</feature>
<dbReference type="AlphaFoldDB" id="A0A7X0G3D7"/>
<evidence type="ECO:0000313" key="9">
    <source>
        <dbReference type="Proteomes" id="UP000546324"/>
    </source>
</evidence>
<dbReference type="RefSeq" id="WP_230298611.1">
    <property type="nucleotide sequence ID" value="NZ_JACHMQ010000001.1"/>
</dbReference>
<organism evidence="8 9">
    <name type="scientific">Actinomadura coerulea</name>
    <dbReference type="NCBI Taxonomy" id="46159"/>
    <lineage>
        <taxon>Bacteria</taxon>
        <taxon>Bacillati</taxon>
        <taxon>Actinomycetota</taxon>
        <taxon>Actinomycetes</taxon>
        <taxon>Streptosporangiales</taxon>
        <taxon>Thermomonosporaceae</taxon>
        <taxon>Actinomadura</taxon>
    </lineage>
</organism>
<evidence type="ECO:0000256" key="4">
    <source>
        <dbReference type="ARBA" id="ARBA00022989"/>
    </source>
</evidence>
<feature type="transmembrane region" description="Helical" evidence="6">
    <location>
        <begin position="420"/>
        <end position="439"/>
    </location>
</feature>
<keyword evidence="5 6" id="KW-0472">Membrane</keyword>
<dbReference type="Proteomes" id="UP000546324">
    <property type="component" value="Unassembled WGS sequence"/>
</dbReference>
<feature type="transmembrane region" description="Helical" evidence="6">
    <location>
        <begin position="268"/>
        <end position="288"/>
    </location>
</feature>
<comment type="subcellular location">
    <subcellularLocation>
        <location evidence="1">Cell inner membrane</location>
        <topology evidence="1">Multi-pass membrane protein</topology>
    </subcellularLocation>
</comment>
<dbReference type="PANTHER" id="PTHR23501:SF191">
    <property type="entry name" value="VACUOLAR BASIC AMINO ACID TRANSPORTER 4"/>
    <property type="match status" value="1"/>
</dbReference>
<evidence type="ECO:0000256" key="5">
    <source>
        <dbReference type="ARBA" id="ARBA00023136"/>
    </source>
</evidence>
<feature type="transmembrane region" description="Helical" evidence="6">
    <location>
        <begin position="23"/>
        <end position="44"/>
    </location>
</feature>
<dbReference type="SUPFAM" id="SSF103473">
    <property type="entry name" value="MFS general substrate transporter"/>
    <property type="match status" value="1"/>
</dbReference>
<dbReference type="Gene3D" id="1.20.1720.10">
    <property type="entry name" value="Multidrug resistance protein D"/>
    <property type="match status" value="1"/>
</dbReference>
<dbReference type="EMBL" id="JACHMQ010000001">
    <property type="protein sequence ID" value="MBB6398720.1"/>
    <property type="molecule type" value="Genomic_DNA"/>
</dbReference>
<evidence type="ECO:0000313" key="8">
    <source>
        <dbReference type="EMBL" id="MBB6398720.1"/>
    </source>
</evidence>
<dbReference type="PANTHER" id="PTHR23501">
    <property type="entry name" value="MAJOR FACILITATOR SUPERFAMILY"/>
    <property type="match status" value="1"/>
</dbReference>
<dbReference type="GO" id="GO:0022857">
    <property type="term" value="F:transmembrane transporter activity"/>
    <property type="evidence" value="ECO:0007669"/>
    <property type="project" value="InterPro"/>
</dbReference>